<feature type="transmembrane region" description="Helical" evidence="1">
    <location>
        <begin position="229"/>
        <end position="255"/>
    </location>
</feature>
<feature type="transmembrane region" description="Helical" evidence="1">
    <location>
        <begin position="147"/>
        <end position="168"/>
    </location>
</feature>
<protein>
    <recommendedName>
        <fullName evidence="2">DUF7702 domain-containing protein</fullName>
    </recommendedName>
</protein>
<feature type="transmembrane region" description="Helical" evidence="1">
    <location>
        <begin position="6"/>
        <end position="27"/>
    </location>
</feature>
<gene>
    <name evidence="3" type="ORF">VKT23_003122</name>
</gene>
<feature type="transmembrane region" description="Helical" evidence="1">
    <location>
        <begin position="39"/>
        <end position="59"/>
    </location>
</feature>
<feature type="transmembrane region" description="Helical" evidence="1">
    <location>
        <begin position="71"/>
        <end position="94"/>
    </location>
</feature>
<feature type="transmembrane region" description="Helical" evidence="1">
    <location>
        <begin position="115"/>
        <end position="135"/>
    </location>
</feature>
<evidence type="ECO:0000259" key="2">
    <source>
        <dbReference type="Pfam" id="PF24800"/>
    </source>
</evidence>
<feature type="transmembrane region" description="Helical" evidence="1">
    <location>
        <begin position="180"/>
        <end position="203"/>
    </location>
</feature>
<reference evidence="3 4" key="1">
    <citation type="submission" date="2024-01" db="EMBL/GenBank/DDBJ databases">
        <title>A draft genome for the cacao thread blight pathogen Marasmiellus scandens.</title>
        <authorList>
            <person name="Baruah I.K."/>
            <person name="Leung J."/>
            <person name="Bukari Y."/>
            <person name="Amoako-Attah I."/>
            <person name="Meinhardt L.W."/>
            <person name="Bailey B.A."/>
            <person name="Cohen S.P."/>
        </authorList>
    </citation>
    <scope>NUCLEOTIDE SEQUENCE [LARGE SCALE GENOMIC DNA]</scope>
    <source>
        <strain evidence="3 4">GH-19</strain>
    </source>
</reference>
<sequence length="267" mass="29808">MPLDLRGNIAVGGIAFYVPIVAISLYYHARYSFRRDAGFFFTCLFALTRLTQGVLIVAAELIEHPSVGLFIAAYDLFPTSLALLDLAFLGFLGLAGQGSYSEYTRTMRIFRGAGILPIVALALSIAGGILGTPVNPDNDTGLLLRRIAAGVYGGIWVVLVLITFMCWSHRHSMRWYRRQLLIGVTIALLPLGVRTAYAILHAWSSSDIFGNDPSPNPNLARFNPITGDYIVYLVMGLVMEYLCCLILLFSAFYMMRQRHRSYYPRQY</sequence>
<evidence type="ECO:0000256" key="1">
    <source>
        <dbReference type="SAM" id="Phobius"/>
    </source>
</evidence>
<evidence type="ECO:0000313" key="3">
    <source>
        <dbReference type="EMBL" id="KAK7468618.1"/>
    </source>
</evidence>
<feature type="domain" description="DUF7702" evidence="2">
    <location>
        <begin position="3"/>
        <end position="253"/>
    </location>
</feature>
<dbReference type="PANTHER" id="PTHR42109">
    <property type="entry name" value="UNPLACED GENOMIC SCAFFOLD UM_SCAF_CONTIG_1.265, WHOLE GENOME SHOTGUN SEQUENCE"/>
    <property type="match status" value="1"/>
</dbReference>
<keyword evidence="1" id="KW-0812">Transmembrane</keyword>
<keyword evidence="1" id="KW-1133">Transmembrane helix</keyword>
<organism evidence="3 4">
    <name type="scientific">Marasmiellus scandens</name>
    <dbReference type="NCBI Taxonomy" id="2682957"/>
    <lineage>
        <taxon>Eukaryota</taxon>
        <taxon>Fungi</taxon>
        <taxon>Dikarya</taxon>
        <taxon>Basidiomycota</taxon>
        <taxon>Agaricomycotina</taxon>
        <taxon>Agaricomycetes</taxon>
        <taxon>Agaricomycetidae</taxon>
        <taxon>Agaricales</taxon>
        <taxon>Marasmiineae</taxon>
        <taxon>Omphalotaceae</taxon>
        <taxon>Marasmiellus</taxon>
    </lineage>
</organism>
<dbReference type="PANTHER" id="PTHR42109:SF2">
    <property type="entry name" value="INTEGRAL MEMBRANE PROTEIN"/>
    <property type="match status" value="1"/>
</dbReference>
<proteinExistence type="predicted"/>
<comment type="caution">
    <text evidence="3">The sequence shown here is derived from an EMBL/GenBank/DDBJ whole genome shotgun (WGS) entry which is preliminary data.</text>
</comment>
<accession>A0ABR1K0M0</accession>
<keyword evidence="4" id="KW-1185">Reference proteome</keyword>
<dbReference type="EMBL" id="JBANRG010000003">
    <property type="protein sequence ID" value="KAK7468618.1"/>
    <property type="molecule type" value="Genomic_DNA"/>
</dbReference>
<keyword evidence="1" id="KW-0472">Membrane</keyword>
<dbReference type="Pfam" id="PF24800">
    <property type="entry name" value="DUF7702"/>
    <property type="match status" value="1"/>
</dbReference>
<evidence type="ECO:0000313" key="4">
    <source>
        <dbReference type="Proteomes" id="UP001498398"/>
    </source>
</evidence>
<dbReference type="Proteomes" id="UP001498398">
    <property type="component" value="Unassembled WGS sequence"/>
</dbReference>
<name>A0ABR1K0M0_9AGAR</name>
<dbReference type="InterPro" id="IPR056119">
    <property type="entry name" value="DUF7702"/>
</dbReference>